<dbReference type="PROSITE" id="PS51219">
    <property type="entry name" value="DPCK"/>
    <property type="match status" value="1"/>
</dbReference>
<keyword evidence="3" id="KW-0472">Membrane</keyword>
<dbReference type="CDD" id="cd02022">
    <property type="entry name" value="DPCK"/>
    <property type="match status" value="1"/>
</dbReference>
<evidence type="ECO:0000256" key="1">
    <source>
        <dbReference type="ARBA" id="ARBA00022741"/>
    </source>
</evidence>
<organism evidence="4 5">
    <name type="scientific">Mesorhabditis spiculigera</name>
    <dbReference type="NCBI Taxonomy" id="96644"/>
    <lineage>
        <taxon>Eukaryota</taxon>
        <taxon>Metazoa</taxon>
        <taxon>Ecdysozoa</taxon>
        <taxon>Nematoda</taxon>
        <taxon>Chromadorea</taxon>
        <taxon>Rhabditida</taxon>
        <taxon>Rhabditina</taxon>
        <taxon>Rhabditomorpha</taxon>
        <taxon>Rhabditoidea</taxon>
        <taxon>Rhabditidae</taxon>
        <taxon>Mesorhabditinae</taxon>
        <taxon>Mesorhabditis</taxon>
    </lineage>
</organism>
<keyword evidence="3" id="KW-1133">Transmembrane helix</keyword>
<dbReference type="Pfam" id="PF01121">
    <property type="entry name" value="CoaE"/>
    <property type="match status" value="1"/>
</dbReference>
<dbReference type="PANTHER" id="PTHR10695:SF46">
    <property type="entry name" value="BIFUNCTIONAL COENZYME A SYNTHASE-RELATED"/>
    <property type="match status" value="1"/>
</dbReference>
<evidence type="ECO:0000313" key="5">
    <source>
        <dbReference type="Proteomes" id="UP001177023"/>
    </source>
</evidence>
<evidence type="ECO:0000256" key="3">
    <source>
        <dbReference type="SAM" id="Phobius"/>
    </source>
</evidence>
<dbReference type="AlphaFoldDB" id="A0AA36D1K0"/>
<dbReference type="GO" id="GO:0015937">
    <property type="term" value="P:coenzyme A biosynthetic process"/>
    <property type="evidence" value="ECO:0007669"/>
    <property type="project" value="InterPro"/>
</dbReference>
<evidence type="ECO:0000256" key="2">
    <source>
        <dbReference type="ARBA" id="ARBA00022840"/>
    </source>
</evidence>
<sequence>MQTIFLTGGIASGKSMVTQTFRERGIPVIDADQIARDVVEPGTATYQKLRAEFGSQYFDDENNGKLKRKELGDLIFNNTDKRRRLNAITHGAIRWEIFKLFFSALFRGENTVLLDIPLLFEAGIYKYWPLSTVMVVYCTREQQITRLMARDGYTEEEAVARVNSQMSIEEKKAKADIVVENRFSKEELIHTASLRVDDFEASWAPFKARLGLLVGAVFLFGFFFFRR</sequence>
<keyword evidence="3" id="KW-0812">Transmembrane</keyword>
<dbReference type="Proteomes" id="UP001177023">
    <property type="component" value="Unassembled WGS sequence"/>
</dbReference>
<dbReference type="HAMAP" id="MF_00376">
    <property type="entry name" value="Dephospho_CoA_kinase"/>
    <property type="match status" value="1"/>
</dbReference>
<accession>A0AA36D1K0</accession>
<dbReference type="GO" id="GO:0005524">
    <property type="term" value="F:ATP binding"/>
    <property type="evidence" value="ECO:0007669"/>
    <property type="project" value="UniProtKB-KW"/>
</dbReference>
<dbReference type="InterPro" id="IPR027417">
    <property type="entry name" value="P-loop_NTPase"/>
</dbReference>
<keyword evidence="2" id="KW-0067">ATP-binding</keyword>
<dbReference type="GO" id="GO:0004140">
    <property type="term" value="F:dephospho-CoA kinase activity"/>
    <property type="evidence" value="ECO:0007669"/>
    <property type="project" value="InterPro"/>
</dbReference>
<dbReference type="PANTHER" id="PTHR10695">
    <property type="entry name" value="DEPHOSPHO-COA KINASE-RELATED"/>
    <property type="match status" value="1"/>
</dbReference>
<protein>
    <recommendedName>
        <fullName evidence="6">Dephospho-CoA kinase</fullName>
    </recommendedName>
</protein>
<name>A0AA36D1K0_9BILA</name>
<reference evidence="4" key="1">
    <citation type="submission" date="2023-06" db="EMBL/GenBank/DDBJ databases">
        <authorList>
            <person name="Delattre M."/>
        </authorList>
    </citation>
    <scope>NUCLEOTIDE SEQUENCE</scope>
    <source>
        <strain evidence="4">AF72</strain>
    </source>
</reference>
<comment type="caution">
    <text evidence="4">The sequence shown here is derived from an EMBL/GenBank/DDBJ whole genome shotgun (WGS) entry which is preliminary data.</text>
</comment>
<dbReference type="EMBL" id="CATQJA010002655">
    <property type="protein sequence ID" value="CAJ0579021.1"/>
    <property type="molecule type" value="Genomic_DNA"/>
</dbReference>
<dbReference type="InterPro" id="IPR001977">
    <property type="entry name" value="Depp_CoAkinase"/>
</dbReference>
<dbReference type="Gene3D" id="3.40.50.300">
    <property type="entry name" value="P-loop containing nucleotide triphosphate hydrolases"/>
    <property type="match status" value="1"/>
</dbReference>
<keyword evidence="5" id="KW-1185">Reference proteome</keyword>
<gene>
    <name evidence="4" type="ORF">MSPICULIGERA_LOCUS17255</name>
</gene>
<dbReference type="SUPFAM" id="SSF52540">
    <property type="entry name" value="P-loop containing nucleoside triphosphate hydrolases"/>
    <property type="match status" value="1"/>
</dbReference>
<feature type="transmembrane region" description="Helical" evidence="3">
    <location>
        <begin position="208"/>
        <end position="225"/>
    </location>
</feature>
<evidence type="ECO:0008006" key="6">
    <source>
        <dbReference type="Google" id="ProtNLM"/>
    </source>
</evidence>
<feature type="non-terminal residue" evidence="4">
    <location>
        <position position="227"/>
    </location>
</feature>
<keyword evidence="1" id="KW-0547">Nucleotide-binding</keyword>
<evidence type="ECO:0000313" key="4">
    <source>
        <dbReference type="EMBL" id="CAJ0579021.1"/>
    </source>
</evidence>
<dbReference type="NCBIfam" id="TIGR00152">
    <property type="entry name" value="dephospho-CoA kinase"/>
    <property type="match status" value="1"/>
</dbReference>
<proteinExistence type="inferred from homology"/>